<comment type="caution">
    <text evidence="1">The sequence shown here is derived from an EMBL/GenBank/DDBJ whole genome shotgun (WGS) entry which is preliminary data.</text>
</comment>
<organism evidence="1 2">
    <name type="scientific">[Candida] jaroonii</name>
    <dbReference type="NCBI Taxonomy" id="467808"/>
    <lineage>
        <taxon>Eukaryota</taxon>
        <taxon>Fungi</taxon>
        <taxon>Dikarya</taxon>
        <taxon>Ascomycota</taxon>
        <taxon>Saccharomycotina</taxon>
        <taxon>Pichiomycetes</taxon>
        <taxon>Debaryomycetaceae</taxon>
        <taxon>Yamadazyma</taxon>
    </lineage>
</organism>
<gene>
    <name evidence="1" type="ORF">CLIB1444_10S03202</name>
</gene>
<dbReference type="Proteomes" id="UP001152531">
    <property type="component" value="Unassembled WGS sequence"/>
</dbReference>
<accession>A0ACA9YCR8</accession>
<name>A0ACA9YCR8_9ASCO</name>
<reference evidence="1" key="1">
    <citation type="submission" date="2022-06" db="EMBL/GenBank/DDBJ databases">
        <authorList>
            <person name="Legras J.-L."/>
            <person name="Devillers H."/>
            <person name="Grondin C."/>
        </authorList>
    </citation>
    <scope>NUCLEOTIDE SEQUENCE</scope>
    <source>
        <strain evidence="1">CLIB 1444</strain>
    </source>
</reference>
<sequence length="95" mass="10479">MSGLDQILLDDIAANCPQEFLKFHQCLSNPSNPCSTEQINLSKCIKTQVPSFQKIQGICAGKLQAYEACLKIKKSQNGCKDDLQELRDCAMGTLN</sequence>
<dbReference type="EMBL" id="CALSDN010000010">
    <property type="protein sequence ID" value="CAH6722648.1"/>
    <property type="molecule type" value="Genomic_DNA"/>
</dbReference>
<evidence type="ECO:0000313" key="2">
    <source>
        <dbReference type="Proteomes" id="UP001152531"/>
    </source>
</evidence>
<proteinExistence type="predicted"/>
<evidence type="ECO:0000313" key="1">
    <source>
        <dbReference type="EMBL" id="CAH6722648.1"/>
    </source>
</evidence>
<protein>
    <submittedName>
        <fullName evidence="1">Mitochondrial intermembrane space cysteine motif-containing protein Mix14p</fullName>
    </submittedName>
</protein>
<keyword evidence="2" id="KW-1185">Reference proteome</keyword>